<dbReference type="PaxDb" id="3218-PP1S11_13V6.1"/>
<dbReference type="EnsemblPlants" id="Pp3c11_11860V3.3">
    <property type="protein sequence ID" value="PAC:32959356.CDS.1"/>
    <property type="gene ID" value="Pp3c11_11860"/>
</dbReference>
<evidence type="ECO:0000256" key="3">
    <source>
        <dbReference type="ARBA" id="ARBA00022490"/>
    </source>
</evidence>
<gene>
    <name evidence="9" type="primary">LOC112288979</name>
    <name evidence="8" type="ORF">PHYPA_014923</name>
</gene>
<feature type="compositionally biased region" description="Basic and acidic residues" evidence="6">
    <location>
        <begin position="373"/>
        <end position="389"/>
    </location>
</feature>
<evidence type="ECO:0000256" key="5">
    <source>
        <dbReference type="ARBA" id="ARBA00023212"/>
    </source>
</evidence>
<feature type="compositionally biased region" description="Basic and acidic residues" evidence="6">
    <location>
        <begin position="92"/>
        <end position="108"/>
    </location>
</feature>
<feature type="region of interest" description="Disordered" evidence="6">
    <location>
        <begin position="227"/>
        <end position="297"/>
    </location>
</feature>
<dbReference type="EMBL" id="ABEU02000011">
    <property type="protein sequence ID" value="PNR45152.1"/>
    <property type="molecule type" value="Genomic_DNA"/>
</dbReference>
<feature type="domain" description="TPX2 C-terminal" evidence="7">
    <location>
        <begin position="398"/>
        <end position="467"/>
    </location>
</feature>
<dbReference type="Gramene" id="Pp3c11_11860V3.3">
    <property type="protein sequence ID" value="PAC:32959356.CDS.1"/>
    <property type="gene ID" value="Pp3c11_11860"/>
</dbReference>
<feature type="compositionally biased region" description="Basic and acidic residues" evidence="6">
    <location>
        <begin position="422"/>
        <end position="444"/>
    </location>
</feature>
<feature type="compositionally biased region" description="Polar residues" evidence="6">
    <location>
        <begin position="519"/>
        <end position="529"/>
    </location>
</feature>
<dbReference type="GeneID" id="112288979"/>
<feature type="compositionally biased region" description="Polar residues" evidence="6">
    <location>
        <begin position="175"/>
        <end position="213"/>
    </location>
</feature>
<reference evidence="9" key="3">
    <citation type="submission" date="2020-12" db="UniProtKB">
        <authorList>
            <consortium name="EnsemblPlants"/>
        </authorList>
    </citation>
    <scope>IDENTIFICATION</scope>
</reference>
<sequence>MGQEYVTSDYYLKPVQSNDEDSNLPQFEFPVGDCGDVDISVLTVQGSKSAQVENGNGNHLSVPEHSVESPQVRGLERVHSLLDRVTARLSEDPIQREVSKHVVTEDSRPSNGVPQPPAAPVRKTLQSNPSFKSLVTLLDEPLKFKLSNTDVHKNSNGKEADRVQSVAGEGKVSATPLSRTSSRLQSIMSRVSSRTSQAEVAKTSDQPKPATSTVSVNALVEKFSNGIRSRVRDEAPQALSPNPSTGSLISPKRTLADRFTSPVPRHLLENGNSPRSPITPPKTALSPRLSSASARSVSPVAPTWKDSIYGDMPKEKRPNFANPASSTPLPRFLTPTKAATLKAVKPPVTPTSNPSKALQFTTAFGTTTPVKTESARKAPRDTPSKVDHAKCYTEPAGFKFKTDERAERRKDFYSKLEERMKLKDAEKKQQEAKAQEEKEAQLRELRKKLTYKANPVPQFYQEPAPAQPRIRKIAPTRPKSPNFTSHRRRESCPASNTSELSTGSKSPMQSARLMRCVSFENSGPMSYKSSPKAKLPFRPI</sequence>
<dbReference type="Proteomes" id="UP000006727">
    <property type="component" value="Chromosome 11"/>
</dbReference>
<dbReference type="EnsemblPlants" id="Pp3c11_11860V3.1">
    <property type="protein sequence ID" value="PAC:32959354.CDS.1"/>
    <property type="gene ID" value="Pp3c11_11860"/>
</dbReference>
<comment type="subcellular location">
    <subcellularLocation>
        <location evidence="1">Cytoplasm</location>
        <location evidence="1">Cytoskeleton</location>
    </subcellularLocation>
</comment>
<dbReference type="InterPro" id="IPR027329">
    <property type="entry name" value="TPX2_C"/>
</dbReference>
<keyword evidence="5" id="KW-0206">Cytoskeleton</keyword>
<dbReference type="Gramene" id="Pp3c11_11860V3.2">
    <property type="protein sequence ID" value="PAC:32959355.CDS.1"/>
    <property type="gene ID" value="Pp3c11_11860"/>
</dbReference>
<dbReference type="GO" id="GO:0008017">
    <property type="term" value="F:microtubule binding"/>
    <property type="evidence" value="ECO:0007669"/>
    <property type="project" value="InterPro"/>
</dbReference>
<feature type="compositionally biased region" description="Polar residues" evidence="6">
    <location>
        <begin position="493"/>
        <end position="509"/>
    </location>
</feature>
<dbReference type="GO" id="GO:0005874">
    <property type="term" value="C:microtubule"/>
    <property type="evidence" value="ECO:0007669"/>
    <property type="project" value="UniProtKB-KW"/>
</dbReference>
<keyword evidence="4" id="KW-0493">Microtubule</keyword>
<comment type="similarity">
    <text evidence="2">Belongs to the TPX2 family.</text>
</comment>
<feature type="compositionally biased region" description="Polar residues" evidence="6">
    <location>
        <begin position="239"/>
        <end position="248"/>
    </location>
</feature>
<dbReference type="AlphaFoldDB" id="A0A2K1JUE6"/>
<evidence type="ECO:0000259" key="7">
    <source>
        <dbReference type="Pfam" id="PF06886"/>
    </source>
</evidence>
<reference evidence="8 10" key="1">
    <citation type="journal article" date="2008" name="Science">
        <title>The Physcomitrella genome reveals evolutionary insights into the conquest of land by plants.</title>
        <authorList>
            <person name="Rensing S."/>
            <person name="Lang D."/>
            <person name="Zimmer A."/>
            <person name="Terry A."/>
            <person name="Salamov A."/>
            <person name="Shapiro H."/>
            <person name="Nishiyama T."/>
            <person name="Perroud P.-F."/>
            <person name="Lindquist E."/>
            <person name="Kamisugi Y."/>
            <person name="Tanahashi T."/>
            <person name="Sakakibara K."/>
            <person name="Fujita T."/>
            <person name="Oishi K."/>
            <person name="Shin-I T."/>
            <person name="Kuroki Y."/>
            <person name="Toyoda A."/>
            <person name="Suzuki Y."/>
            <person name="Hashimoto A."/>
            <person name="Yamaguchi K."/>
            <person name="Sugano A."/>
            <person name="Kohara Y."/>
            <person name="Fujiyama A."/>
            <person name="Anterola A."/>
            <person name="Aoki S."/>
            <person name="Ashton N."/>
            <person name="Barbazuk W.B."/>
            <person name="Barker E."/>
            <person name="Bennetzen J."/>
            <person name="Bezanilla M."/>
            <person name="Blankenship R."/>
            <person name="Cho S.H."/>
            <person name="Dutcher S."/>
            <person name="Estelle M."/>
            <person name="Fawcett J.A."/>
            <person name="Gundlach H."/>
            <person name="Hanada K."/>
            <person name="Heyl A."/>
            <person name="Hicks K.A."/>
            <person name="Hugh J."/>
            <person name="Lohr M."/>
            <person name="Mayer K."/>
            <person name="Melkozernov A."/>
            <person name="Murata T."/>
            <person name="Nelson D."/>
            <person name="Pils B."/>
            <person name="Prigge M."/>
            <person name="Reiss B."/>
            <person name="Renner T."/>
            <person name="Rombauts S."/>
            <person name="Rushton P."/>
            <person name="Sanderfoot A."/>
            <person name="Schween G."/>
            <person name="Shiu S.-H."/>
            <person name="Stueber K."/>
            <person name="Theodoulou F.L."/>
            <person name="Tu H."/>
            <person name="Van de Peer Y."/>
            <person name="Verrier P.J."/>
            <person name="Waters E."/>
            <person name="Wood A."/>
            <person name="Yang L."/>
            <person name="Cove D."/>
            <person name="Cuming A."/>
            <person name="Hasebe M."/>
            <person name="Lucas S."/>
            <person name="Mishler D.B."/>
            <person name="Reski R."/>
            <person name="Grigoriev I."/>
            <person name="Quatrano R.S."/>
            <person name="Boore J.L."/>
        </authorList>
    </citation>
    <scope>NUCLEOTIDE SEQUENCE [LARGE SCALE GENOMIC DNA]</scope>
    <source>
        <strain evidence="9 10">cv. Gransden 2004</strain>
    </source>
</reference>
<keyword evidence="3" id="KW-0963">Cytoplasm</keyword>
<dbReference type="RefSeq" id="XP_024389566.1">
    <property type="nucleotide sequence ID" value="XM_024533798.2"/>
</dbReference>
<dbReference type="Pfam" id="PF06886">
    <property type="entry name" value="TPX2"/>
    <property type="match status" value="1"/>
</dbReference>
<dbReference type="InterPro" id="IPR044806">
    <property type="entry name" value="WVD2/WDL1-4"/>
</dbReference>
<dbReference type="RefSeq" id="XP_073393584.1">
    <property type="nucleotide sequence ID" value="XM_073537483.1"/>
</dbReference>
<feature type="compositionally biased region" description="Low complexity" evidence="6">
    <location>
        <begin position="284"/>
        <end position="297"/>
    </location>
</feature>
<accession>A0A2K1JUE6</accession>
<feature type="region of interest" description="Disordered" evidence="6">
    <location>
        <begin position="367"/>
        <end position="389"/>
    </location>
</feature>
<keyword evidence="10" id="KW-1185">Reference proteome</keyword>
<feature type="region of interest" description="Disordered" evidence="6">
    <location>
        <begin position="422"/>
        <end position="540"/>
    </location>
</feature>
<evidence type="ECO:0000256" key="6">
    <source>
        <dbReference type="SAM" id="MobiDB-lite"/>
    </source>
</evidence>
<name>A0A2K1JUE6_PHYPA</name>
<evidence type="ECO:0000313" key="9">
    <source>
        <dbReference type="EnsemblPlants" id="PAC:32959354.CDS.1"/>
    </source>
</evidence>
<feature type="region of interest" description="Disordered" evidence="6">
    <location>
        <begin position="92"/>
        <end position="127"/>
    </location>
</feature>
<reference evidence="8 10" key="2">
    <citation type="journal article" date="2018" name="Plant J.">
        <title>The Physcomitrella patens chromosome-scale assembly reveals moss genome structure and evolution.</title>
        <authorList>
            <person name="Lang D."/>
            <person name="Ullrich K.K."/>
            <person name="Murat F."/>
            <person name="Fuchs J."/>
            <person name="Jenkins J."/>
            <person name="Haas F.B."/>
            <person name="Piednoel M."/>
            <person name="Gundlach H."/>
            <person name="Van Bel M."/>
            <person name="Meyberg R."/>
            <person name="Vives C."/>
            <person name="Morata J."/>
            <person name="Symeonidi A."/>
            <person name="Hiss M."/>
            <person name="Muchero W."/>
            <person name="Kamisugi Y."/>
            <person name="Saleh O."/>
            <person name="Blanc G."/>
            <person name="Decker E.L."/>
            <person name="van Gessel N."/>
            <person name="Grimwood J."/>
            <person name="Hayes R.D."/>
            <person name="Graham S.W."/>
            <person name="Gunter L.E."/>
            <person name="McDaniel S.F."/>
            <person name="Hoernstein S.N.W."/>
            <person name="Larsson A."/>
            <person name="Li F.W."/>
            <person name="Perroud P.F."/>
            <person name="Phillips J."/>
            <person name="Ranjan P."/>
            <person name="Rokshar D.S."/>
            <person name="Rothfels C.J."/>
            <person name="Schneider L."/>
            <person name="Shu S."/>
            <person name="Stevenson D.W."/>
            <person name="Thummler F."/>
            <person name="Tillich M."/>
            <person name="Villarreal Aguilar J.C."/>
            <person name="Widiez T."/>
            <person name="Wong G.K."/>
            <person name="Wymore A."/>
            <person name="Zhang Y."/>
            <person name="Zimmer A.D."/>
            <person name="Quatrano R.S."/>
            <person name="Mayer K.F.X."/>
            <person name="Goodstein D."/>
            <person name="Casacuberta J.M."/>
            <person name="Vandepoele K."/>
            <person name="Reski R."/>
            <person name="Cuming A.C."/>
            <person name="Tuskan G.A."/>
            <person name="Maumus F."/>
            <person name="Salse J."/>
            <person name="Schmutz J."/>
            <person name="Rensing S.A."/>
        </authorList>
    </citation>
    <scope>NUCLEOTIDE SEQUENCE [LARGE SCALE GENOMIC DNA]</scope>
    <source>
        <strain evidence="9 10">cv. Gransden 2004</strain>
    </source>
</reference>
<dbReference type="PANTHER" id="PTHR46372">
    <property type="entry name" value="PROTEIN WVD2-LIKE 3"/>
    <property type="match status" value="1"/>
</dbReference>
<feature type="region of interest" description="Disordered" evidence="6">
    <location>
        <begin position="148"/>
        <end position="213"/>
    </location>
</feature>
<dbReference type="PANTHER" id="PTHR46372:SF2">
    <property type="entry name" value="PROTEIN WVD2-LIKE 3"/>
    <property type="match status" value="1"/>
</dbReference>
<dbReference type="OrthoDB" id="1925970at2759"/>
<dbReference type="Gramene" id="Pp3c11_11860V3.1">
    <property type="protein sequence ID" value="PAC:32959354.CDS.1"/>
    <property type="gene ID" value="Pp3c11_11860"/>
</dbReference>
<evidence type="ECO:0000256" key="2">
    <source>
        <dbReference type="ARBA" id="ARBA00005885"/>
    </source>
</evidence>
<organism evidence="8">
    <name type="scientific">Physcomitrium patens</name>
    <name type="common">Spreading-leaved earth moss</name>
    <name type="synonym">Physcomitrella patens</name>
    <dbReference type="NCBI Taxonomy" id="3218"/>
    <lineage>
        <taxon>Eukaryota</taxon>
        <taxon>Viridiplantae</taxon>
        <taxon>Streptophyta</taxon>
        <taxon>Embryophyta</taxon>
        <taxon>Bryophyta</taxon>
        <taxon>Bryophytina</taxon>
        <taxon>Bryopsida</taxon>
        <taxon>Funariidae</taxon>
        <taxon>Funariales</taxon>
        <taxon>Funariaceae</taxon>
        <taxon>Physcomitrium</taxon>
    </lineage>
</organism>
<dbReference type="GO" id="GO:0000226">
    <property type="term" value="P:microtubule cytoskeleton organization"/>
    <property type="evidence" value="ECO:0007669"/>
    <property type="project" value="InterPro"/>
</dbReference>
<feature type="region of interest" description="Disordered" evidence="6">
    <location>
        <begin position="1"/>
        <end position="26"/>
    </location>
</feature>
<evidence type="ECO:0000313" key="10">
    <source>
        <dbReference type="Proteomes" id="UP000006727"/>
    </source>
</evidence>
<feature type="compositionally biased region" description="Basic and acidic residues" evidence="6">
    <location>
        <begin position="150"/>
        <end position="162"/>
    </location>
</feature>
<protein>
    <recommendedName>
        <fullName evidence="7">TPX2 C-terminal domain-containing protein</fullName>
    </recommendedName>
</protein>
<evidence type="ECO:0000313" key="8">
    <source>
        <dbReference type="EMBL" id="PNR45152.1"/>
    </source>
</evidence>
<evidence type="ECO:0000256" key="4">
    <source>
        <dbReference type="ARBA" id="ARBA00022701"/>
    </source>
</evidence>
<evidence type="ECO:0000256" key="1">
    <source>
        <dbReference type="ARBA" id="ARBA00004245"/>
    </source>
</evidence>
<proteinExistence type="inferred from homology"/>
<dbReference type="EnsemblPlants" id="Pp3c11_11860V3.2">
    <property type="protein sequence ID" value="PAC:32959355.CDS.1"/>
    <property type="gene ID" value="Pp3c11_11860"/>
</dbReference>